<dbReference type="PANTHER" id="PTHR30124:SF0">
    <property type="entry name" value="MEMBRANE-BOUND LYTIC MUREIN TRANSGLYCOSYLASE A"/>
    <property type="match status" value="1"/>
</dbReference>
<dbReference type="InterPro" id="IPR005300">
    <property type="entry name" value="MltA_B"/>
</dbReference>
<dbReference type="GO" id="GO:0019867">
    <property type="term" value="C:outer membrane"/>
    <property type="evidence" value="ECO:0007669"/>
    <property type="project" value="InterPro"/>
</dbReference>
<evidence type="ECO:0000256" key="3">
    <source>
        <dbReference type="ARBA" id="ARBA00023239"/>
    </source>
</evidence>
<evidence type="ECO:0000259" key="7">
    <source>
        <dbReference type="SMART" id="SM00925"/>
    </source>
</evidence>
<dbReference type="CDD" id="cd14485">
    <property type="entry name" value="mltA_like_LT_A"/>
    <property type="match status" value="1"/>
</dbReference>
<dbReference type="Gene3D" id="2.40.40.10">
    <property type="entry name" value="RlpA-like domain"/>
    <property type="match status" value="1"/>
</dbReference>
<dbReference type="Pfam" id="PF06725">
    <property type="entry name" value="3D"/>
    <property type="match status" value="1"/>
</dbReference>
<dbReference type="EC" id="4.2.2.n1" evidence="2"/>
<dbReference type="PANTHER" id="PTHR30124">
    <property type="entry name" value="MEMBRANE-BOUND LYTIC MUREIN TRANSGLYCOSYLASE A"/>
    <property type="match status" value="1"/>
</dbReference>
<dbReference type="GO" id="GO:0008933">
    <property type="term" value="F:peptidoglycan lytic transglycosylase activity"/>
    <property type="evidence" value="ECO:0007669"/>
    <property type="project" value="TreeGrafter"/>
</dbReference>
<keyword evidence="4" id="KW-0961">Cell wall biogenesis/degradation</keyword>
<sequence length="405" mass="45116">MRRKSPSLYRYVRLIVVGSLLVFTSCALFPTLPPKERPSMKLVSRFMEVSLADDMPVESLRLAAAESIEYLKKINPGKVMRFGAREVVPAELIASHRRLVAIFEEVKDPKARARRIRAEFDIYKGNGTTSGGNVLITGYFQPLLKARRQPDEVYRWPIYRRPDDLVGVNLGLFSSELKGKTITGRVTDGRLVPYYDRRAIDREGALSGRGLEAAWVKDPVDLFFLSVQGSGVVEYRDGTREFINYHAVNGRNYLSIGKLLINEKAVSKEDMSLKAIRKWLDANPDQLERVLDHNPSYVFFRAMDDGPFGSTGAKLTPGRSAAFDPSKFPKGSLAHFTSEFPGVGKVGRFVFNQDQGGAIKGAGRMDLFFGLGAEAEESAGSLKHPGELLFLVLKKEVYKETAGAR</sequence>
<dbReference type="GO" id="GO:0004553">
    <property type="term" value="F:hydrolase activity, hydrolyzing O-glycosyl compounds"/>
    <property type="evidence" value="ECO:0007669"/>
    <property type="project" value="InterPro"/>
</dbReference>
<evidence type="ECO:0000256" key="6">
    <source>
        <dbReference type="SAM" id="Phobius"/>
    </source>
</evidence>
<protein>
    <recommendedName>
        <fullName evidence="2">peptidoglycan lytic exotransglycosylase</fullName>
        <ecNumber evidence="2">4.2.2.n1</ecNumber>
    </recommendedName>
    <alternativeName>
        <fullName evidence="5">Murein hydrolase A</fullName>
    </alternativeName>
</protein>
<dbReference type="AlphaFoldDB" id="A0A3B1CRA8"/>
<evidence type="ECO:0000256" key="4">
    <source>
        <dbReference type="ARBA" id="ARBA00023316"/>
    </source>
</evidence>
<keyword evidence="6" id="KW-0812">Transmembrane</keyword>
<reference evidence="8" key="1">
    <citation type="submission" date="2018-06" db="EMBL/GenBank/DDBJ databases">
        <authorList>
            <person name="Zhirakovskaya E."/>
        </authorList>
    </citation>
    <scope>NUCLEOTIDE SEQUENCE</scope>
</reference>
<keyword evidence="3" id="KW-0456">Lyase</keyword>
<dbReference type="Gene3D" id="2.40.240.50">
    <property type="entry name" value="Barwin-like endoglucanases"/>
    <property type="match status" value="1"/>
</dbReference>
<dbReference type="PROSITE" id="PS51257">
    <property type="entry name" value="PROKAR_LIPOPROTEIN"/>
    <property type="match status" value="1"/>
</dbReference>
<dbReference type="InterPro" id="IPR026044">
    <property type="entry name" value="MltA"/>
</dbReference>
<evidence type="ECO:0000256" key="5">
    <source>
        <dbReference type="ARBA" id="ARBA00030918"/>
    </source>
</evidence>
<dbReference type="PIRSF" id="PIRSF019422">
    <property type="entry name" value="MltA"/>
    <property type="match status" value="1"/>
</dbReference>
<dbReference type="InterPro" id="IPR036908">
    <property type="entry name" value="RlpA-like_sf"/>
</dbReference>
<evidence type="ECO:0000313" key="8">
    <source>
        <dbReference type="EMBL" id="VAX19227.1"/>
    </source>
</evidence>
<evidence type="ECO:0000256" key="2">
    <source>
        <dbReference type="ARBA" id="ARBA00012587"/>
    </source>
</evidence>
<accession>A0A3B1CRA8</accession>
<dbReference type="Pfam" id="PF03562">
    <property type="entry name" value="MltA"/>
    <property type="match status" value="1"/>
</dbReference>
<feature type="transmembrane region" description="Helical" evidence="6">
    <location>
        <begin position="12"/>
        <end position="32"/>
    </location>
</feature>
<evidence type="ECO:0000256" key="1">
    <source>
        <dbReference type="ARBA" id="ARBA00001420"/>
    </source>
</evidence>
<feature type="domain" description="Lytic transglycosylase MltA" evidence="7">
    <location>
        <begin position="143"/>
        <end position="301"/>
    </location>
</feature>
<gene>
    <name evidence="8" type="ORF">MNBD_NITROSPINAE03-1423</name>
</gene>
<name>A0A3B1CRA8_9ZZZZ</name>
<dbReference type="CDD" id="cd14668">
    <property type="entry name" value="mlta_B"/>
    <property type="match status" value="1"/>
</dbReference>
<dbReference type="SUPFAM" id="SSF50685">
    <property type="entry name" value="Barwin-like endoglucanases"/>
    <property type="match status" value="1"/>
</dbReference>
<dbReference type="GO" id="GO:0009253">
    <property type="term" value="P:peptidoglycan catabolic process"/>
    <property type="evidence" value="ECO:0007669"/>
    <property type="project" value="TreeGrafter"/>
</dbReference>
<keyword evidence="6" id="KW-1133">Transmembrane helix</keyword>
<dbReference type="InterPro" id="IPR010611">
    <property type="entry name" value="3D_dom"/>
</dbReference>
<proteinExistence type="predicted"/>
<dbReference type="EMBL" id="UOGB01000139">
    <property type="protein sequence ID" value="VAX19227.1"/>
    <property type="molecule type" value="Genomic_DNA"/>
</dbReference>
<dbReference type="SMART" id="SM00925">
    <property type="entry name" value="MltA"/>
    <property type="match status" value="1"/>
</dbReference>
<organism evidence="8">
    <name type="scientific">hydrothermal vent metagenome</name>
    <dbReference type="NCBI Taxonomy" id="652676"/>
    <lineage>
        <taxon>unclassified sequences</taxon>
        <taxon>metagenomes</taxon>
        <taxon>ecological metagenomes</taxon>
    </lineage>
</organism>
<dbReference type="GO" id="GO:0071555">
    <property type="term" value="P:cell wall organization"/>
    <property type="evidence" value="ECO:0007669"/>
    <property type="project" value="UniProtKB-KW"/>
</dbReference>
<comment type="catalytic activity">
    <reaction evidence="1">
        <text>Exolytic cleavage of the (1-&gt;4)-beta-glycosidic linkage between N-acetylmuramic acid (MurNAc) and N-acetylglucosamine (GlcNAc) residues in peptidoglycan, from either the reducing or the non-reducing ends of the peptidoglycan chains, with concomitant formation of a 1,6-anhydrobond in the MurNAc residue.</text>
        <dbReference type="EC" id="4.2.2.n1"/>
    </reaction>
</comment>
<dbReference type="GO" id="GO:0009254">
    <property type="term" value="P:peptidoglycan turnover"/>
    <property type="evidence" value="ECO:0007669"/>
    <property type="project" value="InterPro"/>
</dbReference>
<keyword evidence="6" id="KW-0472">Membrane</keyword>